<dbReference type="GO" id="GO:0016787">
    <property type="term" value="F:hydrolase activity"/>
    <property type="evidence" value="ECO:0007669"/>
    <property type="project" value="UniProtKB-KW"/>
</dbReference>
<dbReference type="AlphaFoldDB" id="A0A381NZ32"/>
<feature type="domain" description="AB hydrolase-1" evidence="2">
    <location>
        <begin position="23"/>
        <end position="157"/>
    </location>
</feature>
<proteinExistence type="predicted"/>
<dbReference type="InterPro" id="IPR000073">
    <property type="entry name" value="AB_hydrolase_1"/>
</dbReference>
<gene>
    <name evidence="3" type="ORF">METZ01_LOCUS12022</name>
</gene>
<reference evidence="3" key="1">
    <citation type="submission" date="2018-05" db="EMBL/GenBank/DDBJ databases">
        <authorList>
            <person name="Lanie J.A."/>
            <person name="Ng W.-L."/>
            <person name="Kazmierczak K.M."/>
            <person name="Andrzejewski T.M."/>
            <person name="Davidsen T.M."/>
            <person name="Wayne K.J."/>
            <person name="Tettelin H."/>
            <person name="Glass J.I."/>
            <person name="Rusch D."/>
            <person name="Podicherti R."/>
            <person name="Tsui H.-C.T."/>
            <person name="Winkler M.E."/>
        </authorList>
    </citation>
    <scope>NUCLEOTIDE SEQUENCE</scope>
</reference>
<name>A0A381NZ32_9ZZZZ</name>
<dbReference type="SUPFAM" id="SSF53474">
    <property type="entry name" value="alpha/beta-Hydrolases"/>
    <property type="match status" value="1"/>
</dbReference>
<dbReference type="PANTHER" id="PTHR43798:SF31">
    <property type="entry name" value="AB HYDROLASE SUPERFAMILY PROTEIN YCLE"/>
    <property type="match status" value="1"/>
</dbReference>
<accession>A0A381NZ32</accession>
<protein>
    <recommendedName>
        <fullName evidence="2">AB hydrolase-1 domain-containing protein</fullName>
    </recommendedName>
</protein>
<dbReference type="InterPro" id="IPR050266">
    <property type="entry name" value="AB_hydrolase_sf"/>
</dbReference>
<evidence type="ECO:0000313" key="3">
    <source>
        <dbReference type="EMBL" id="SUZ59168.1"/>
    </source>
</evidence>
<evidence type="ECO:0000259" key="2">
    <source>
        <dbReference type="Pfam" id="PF12697"/>
    </source>
</evidence>
<sequence>MFVDHVRRQLALHELREGSGRPLLILHGLGERSPTVAPSITQGWSGPVFALDFTGHGDSTLPAGGGYTCEALMSDADAALAEIGPSVVLGYGLGAYVGLLLFGSRPREIEGLVIADGSGFDGGGARPTSSKLLEVSSDQLGDTTPDPWALLELASDIRPPDYAVEHVRQVAALADMDKAIAVVSIGRPEWLEAAMESDVVFESDIATALSMFDRL</sequence>
<dbReference type="Pfam" id="PF12697">
    <property type="entry name" value="Abhydrolase_6"/>
    <property type="match status" value="1"/>
</dbReference>
<dbReference type="EMBL" id="UINC01000666">
    <property type="protein sequence ID" value="SUZ59168.1"/>
    <property type="molecule type" value="Genomic_DNA"/>
</dbReference>
<organism evidence="3">
    <name type="scientific">marine metagenome</name>
    <dbReference type="NCBI Taxonomy" id="408172"/>
    <lineage>
        <taxon>unclassified sequences</taxon>
        <taxon>metagenomes</taxon>
        <taxon>ecological metagenomes</taxon>
    </lineage>
</organism>
<dbReference type="GO" id="GO:0016020">
    <property type="term" value="C:membrane"/>
    <property type="evidence" value="ECO:0007669"/>
    <property type="project" value="TreeGrafter"/>
</dbReference>
<dbReference type="PANTHER" id="PTHR43798">
    <property type="entry name" value="MONOACYLGLYCEROL LIPASE"/>
    <property type="match status" value="1"/>
</dbReference>
<evidence type="ECO:0000256" key="1">
    <source>
        <dbReference type="ARBA" id="ARBA00022801"/>
    </source>
</evidence>
<keyword evidence="1" id="KW-0378">Hydrolase</keyword>
<dbReference type="InterPro" id="IPR029058">
    <property type="entry name" value="AB_hydrolase_fold"/>
</dbReference>
<dbReference type="Gene3D" id="3.40.50.1820">
    <property type="entry name" value="alpha/beta hydrolase"/>
    <property type="match status" value="1"/>
</dbReference>